<evidence type="ECO:0000313" key="1">
    <source>
        <dbReference type="EMBL" id="TQM45657.1"/>
    </source>
</evidence>
<dbReference type="Proteomes" id="UP000319818">
    <property type="component" value="Unassembled WGS sequence"/>
</dbReference>
<accession>A0A543GHV1</accession>
<dbReference type="AlphaFoldDB" id="A0A543GHV1"/>
<gene>
    <name evidence="1" type="ORF">FB388_3057</name>
</gene>
<reference evidence="1 2" key="1">
    <citation type="submission" date="2019-06" db="EMBL/GenBank/DDBJ databases">
        <title>Sequencing the genomes of 1000 actinobacteria strains.</title>
        <authorList>
            <person name="Klenk H.-P."/>
        </authorList>
    </citation>
    <scope>NUCLEOTIDE SEQUENCE [LARGE SCALE GENOMIC DNA]</scope>
    <source>
        <strain evidence="1 2">DSM 45511</strain>
    </source>
</reference>
<keyword evidence="2" id="KW-1185">Reference proteome</keyword>
<sequence length="90" mass="9975">MTSAGRRPETLAQRNFRLIGEAAEIITGWPRVRDRLRAVHVPDAGGRCRGCTSQTRTAPEWPCALAFLARGGAPEDFTHPVRTSHRARLL</sequence>
<proteinExistence type="predicted"/>
<comment type="caution">
    <text evidence="1">The sequence shown here is derived from an EMBL/GenBank/DDBJ whole genome shotgun (WGS) entry which is preliminary data.</text>
</comment>
<evidence type="ECO:0000313" key="2">
    <source>
        <dbReference type="Proteomes" id="UP000319818"/>
    </source>
</evidence>
<dbReference type="EMBL" id="VFPH01000001">
    <property type="protein sequence ID" value="TQM45657.1"/>
    <property type="molecule type" value="Genomic_DNA"/>
</dbReference>
<protein>
    <submittedName>
        <fullName evidence="1">Uncharacterized protein</fullName>
    </submittedName>
</protein>
<organism evidence="1 2">
    <name type="scientific">Pseudonocardia cypriaca</name>
    <dbReference type="NCBI Taxonomy" id="882449"/>
    <lineage>
        <taxon>Bacteria</taxon>
        <taxon>Bacillati</taxon>
        <taxon>Actinomycetota</taxon>
        <taxon>Actinomycetes</taxon>
        <taxon>Pseudonocardiales</taxon>
        <taxon>Pseudonocardiaceae</taxon>
        <taxon>Pseudonocardia</taxon>
    </lineage>
</organism>
<name>A0A543GHV1_9PSEU</name>